<evidence type="ECO:0000256" key="2">
    <source>
        <dbReference type="ARBA" id="ARBA00022723"/>
    </source>
</evidence>
<evidence type="ECO:0000256" key="3">
    <source>
        <dbReference type="ARBA" id="ARBA00023004"/>
    </source>
</evidence>
<dbReference type="PANTHER" id="PTHR35008">
    <property type="entry name" value="BLL4482 PROTEIN-RELATED"/>
    <property type="match status" value="1"/>
</dbReference>
<feature type="signal peptide" evidence="5">
    <location>
        <begin position="1"/>
        <end position="31"/>
    </location>
</feature>
<dbReference type="Pfam" id="PF13442">
    <property type="entry name" value="Cytochrome_CBB3"/>
    <property type="match status" value="1"/>
</dbReference>
<evidence type="ECO:0000256" key="4">
    <source>
        <dbReference type="PROSITE-ProRule" id="PRU00433"/>
    </source>
</evidence>
<accession>M1ZBC5</accession>
<feature type="domain" description="Cytochrome c" evidence="6">
    <location>
        <begin position="142"/>
        <end position="221"/>
    </location>
</feature>
<feature type="chain" id="PRO_5004019635" evidence="5">
    <location>
        <begin position="32"/>
        <end position="338"/>
    </location>
</feature>
<evidence type="ECO:0000256" key="5">
    <source>
        <dbReference type="SAM" id="SignalP"/>
    </source>
</evidence>
<dbReference type="SUPFAM" id="SSF48695">
    <property type="entry name" value="Multiheme cytochromes"/>
    <property type="match status" value="1"/>
</dbReference>
<keyword evidence="1 4" id="KW-0349">Heme</keyword>
<keyword evidence="2 4" id="KW-0479">Metal-binding</keyword>
<dbReference type="GO" id="GO:0046872">
    <property type="term" value="F:metal ion binding"/>
    <property type="evidence" value="ECO:0007669"/>
    <property type="project" value="UniProtKB-KW"/>
</dbReference>
<dbReference type="GO" id="GO:0020037">
    <property type="term" value="F:heme binding"/>
    <property type="evidence" value="ECO:0007669"/>
    <property type="project" value="InterPro"/>
</dbReference>
<dbReference type="EMBL" id="CAQJ01000037">
    <property type="protein sequence ID" value="CCQ90608.1"/>
    <property type="molecule type" value="Genomic_DNA"/>
</dbReference>
<dbReference type="InterPro" id="IPR009056">
    <property type="entry name" value="Cyt_c-like_dom"/>
</dbReference>
<evidence type="ECO:0000313" key="8">
    <source>
        <dbReference type="Proteomes" id="UP000011704"/>
    </source>
</evidence>
<gene>
    <name evidence="7" type="ORF">NITGR_330006</name>
</gene>
<sequence length="338" mass="38508">MNYLPVIRTSFFLVVPTFLFLLFLPAPHANAADESVARKLIDHSCSNCHRFEGEAKSRFELRAPDLMWAGVKFQRPWLVRWLMGKEDNVYQKNYRWDISQTPINHPALTKEQAEAMADYFEKHLQDPRVKKDAIDLSQFTELHAQFGRELFKKHSCTGCHQIMEDDEKLGGPQSVAFFNTGKRLNKDWIYRFNSNPPDFVPHSGEFVADVSGLGLYYITGFLATEGDPDFQYYEPWKSEHFQNASTERGATIYKEYCAQCHGAEGKGDGPAASGLDPKPAVHSELPLNIYPEDYLYNVIYYGGKAVGKSPYMPYWGLTLGDQGVADVIAYLRETFKGN</sequence>
<proteinExistence type="predicted"/>
<feature type="domain" description="Cytochrome c" evidence="6">
    <location>
        <begin position="244"/>
        <end position="335"/>
    </location>
</feature>
<comment type="caution">
    <text evidence="7">The sequence shown here is derived from an EMBL/GenBank/DDBJ whole genome shotgun (WGS) entry which is preliminary data.</text>
</comment>
<dbReference type="HOGENOM" id="CLU_820919_0_0_0"/>
<dbReference type="GO" id="GO:0009055">
    <property type="term" value="F:electron transfer activity"/>
    <property type="evidence" value="ECO:0007669"/>
    <property type="project" value="InterPro"/>
</dbReference>
<dbReference type="SUPFAM" id="SSF46626">
    <property type="entry name" value="Cytochrome c"/>
    <property type="match status" value="2"/>
</dbReference>
<keyword evidence="8" id="KW-1185">Reference proteome</keyword>
<dbReference type="Proteomes" id="UP000011704">
    <property type="component" value="Unassembled WGS sequence"/>
</dbReference>
<dbReference type="AlphaFoldDB" id="M1ZBC5"/>
<dbReference type="PROSITE" id="PS51007">
    <property type="entry name" value="CYTC"/>
    <property type="match status" value="2"/>
</dbReference>
<dbReference type="InParanoid" id="M1ZBC5"/>
<name>M1ZBC5_NITG3</name>
<evidence type="ECO:0000313" key="7">
    <source>
        <dbReference type="EMBL" id="CCQ90608.1"/>
    </source>
</evidence>
<dbReference type="InterPro" id="IPR051459">
    <property type="entry name" value="Cytochrome_c-type_DH"/>
</dbReference>
<organism evidence="7 8">
    <name type="scientific">Nitrospina gracilis (strain 3/211)</name>
    <dbReference type="NCBI Taxonomy" id="1266370"/>
    <lineage>
        <taxon>Bacteria</taxon>
        <taxon>Pseudomonadati</taxon>
        <taxon>Nitrospinota/Tectimicrobiota group</taxon>
        <taxon>Nitrospinota</taxon>
        <taxon>Nitrospinia</taxon>
        <taxon>Nitrospinales</taxon>
        <taxon>Nitrospinaceae</taxon>
        <taxon>Nitrospina</taxon>
    </lineage>
</organism>
<evidence type="ECO:0000259" key="6">
    <source>
        <dbReference type="PROSITE" id="PS51007"/>
    </source>
</evidence>
<keyword evidence="3 4" id="KW-0408">Iron</keyword>
<protein>
    <submittedName>
        <fullName evidence="7">Putative Multihaem cytochrome c</fullName>
    </submittedName>
</protein>
<dbReference type="STRING" id="1266370.NITGR_330006"/>
<dbReference type="PANTHER" id="PTHR35008:SF4">
    <property type="entry name" value="BLL4482 PROTEIN"/>
    <property type="match status" value="1"/>
</dbReference>
<dbReference type="InterPro" id="IPR036909">
    <property type="entry name" value="Cyt_c-like_dom_sf"/>
</dbReference>
<dbReference type="RefSeq" id="WP_005008325.1">
    <property type="nucleotide sequence ID" value="NZ_HG422173.1"/>
</dbReference>
<evidence type="ECO:0000256" key="1">
    <source>
        <dbReference type="ARBA" id="ARBA00022617"/>
    </source>
</evidence>
<dbReference type="InterPro" id="IPR036280">
    <property type="entry name" value="Multihaem_cyt_sf"/>
</dbReference>
<reference evidence="7 8" key="1">
    <citation type="journal article" date="2013" name="Front. Microbiol.">
        <title>The genome of Nitrospina gracilis illuminates the metabolism and evolution of the major marine nitrite oxidizer.</title>
        <authorList>
            <person name="Luecker S."/>
            <person name="Nowka B."/>
            <person name="Rattei T."/>
            <person name="Spieck E."/>
            <person name="and Daims H."/>
        </authorList>
    </citation>
    <scope>NUCLEOTIDE SEQUENCE [LARGE SCALE GENOMIC DNA]</scope>
    <source>
        <strain evidence="7 8">3/211</strain>
    </source>
</reference>
<dbReference type="Gene3D" id="1.10.760.10">
    <property type="entry name" value="Cytochrome c-like domain"/>
    <property type="match status" value="3"/>
</dbReference>
<keyword evidence="5" id="KW-0732">Signal</keyword>